<gene>
    <name evidence="1" type="ORF">H2198_008404</name>
</gene>
<comment type="caution">
    <text evidence="1">The sequence shown here is derived from an EMBL/GenBank/DDBJ whole genome shotgun (WGS) entry which is preliminary data.</text>
</comment>
<reference evidence="1" key="1">
    <citation type="submission" date="2022-10" db="EMBL/GenBank/DDBJ databases">
        <title>Culturing micro-colonial fungi from biological soil crusts in the Mojave desert and describing Neophaeococcomyces mojavensis, and introducing the new genera and species Taxawa tesnikishii.</title>
        <authorList>
            <person name="Kurbessoian T."/>
            <person name="Stajich J.E."/>
        </authorList>
    </citation>
    <scope>NUCLEOTIDE SEQUENCE</scope>
    <source>
        <strain evidence="1">JES_112</strain>
    </source>
</reference>
<sequence length="236" mass="27434">MPLNAGWSPSDLLKLVEYGIKSYRLWKNAPGDAKGLLQKLEYLATQLNFPNDLLEQVGHEEYPHTKELKQDLEAHDAYFKRFSNLTEENKALTSRLTETIKWKWKEDVLTRIKDNIEYYLDMLRDFRQDLILRLMARKFEPTLPTMVASSNYPDDCESTLSRAAKAYLVGENIVSRNSDAAHGQTLAYHPLPEPRKLSRQDVLEFREKIVEWTISSKLYLRDISSSEDDEGVRHIA</sequence>
<keyword evidence="2" id="KW-1185">Reference proteome</keyword>
<protein>
    <submittedName>
        <fullName evidence="1">Uncharacterized protein</fullName>
    </submittedName>
</protein>
<organism evidence="1 2">
    <name type="scientific">Neophaeococcomyces mojaviensis</name>
    <dbReference type="NCBI Taxonomy" id="3383035"/>
    <lineage>
        <taxon>Eukaryota</taxon>
        <taxon>Fungi</taxon>
        <taxon>Dikarya</taxon>
        <taxon>Ascomycota</taxon>
        <taxon>Pezizomycotina</taxon>
        <taxon>Eurotiomycetes</taxon>
        <taxon>Chaetothyriomycetidae</taxon>
        <taxon>Chaetothyriales</taxon>
        <taxon>Chaetothyriales incertae sedis</taxon>
        <taxon>Neophaeococcomyces</taxon>
    </lineage>
</organism>
<evidence type="ECO:0000313" key="1">
    <source>
        <dbReference type="EMBL" id="KAJ9652316.1"/>
    </source>
</evidence>
<dbReference type="EMBL" id="JAPDRQ010000204">
    <property type="protein sequence ID" value="KAJ9652316.1"/>
    <property type="molecule type" value="Genomic_DNA"/>
</dbReference>
<evidence type="ECO:0000313" key="2">
    <source>
        <dbReference type="Proteomes" id="UP001172386"/>
    </source>
</evidence>
<accession>A0ACC2ZXL9</accession>
<name>A0ACC2ZXL9_9EURO</name>
<proteinExistence type="predicted"/>
<dbReference type="Proteomes" id="UP001172386">
    <property type="component" value="Unassembled WGS sequence"/>
</dbReference>